<name>A0ABT1NDY1_9FIRM</name>
<dbReference type="Gene3D" id="3.40.350.10">
    <property type="entry name" value="Creatinase/prolidase N-terminal domain"/>
    <property type="match status" value="1"/>
</dbReference>
<evidence type="ECO:0000259" key="1">
    <source>
        <dbReference type="Pfam" id="PF00557"/>
    </source>
</evidence>
<accession>A0ABT1NDY1</accession>
<dbReference type="InterPro" id="IPR000994">
    <property type="entry name" value="Pept_M24"/>
</dbReference>
<organism evidence="3 4">
    <name type="scientific">Lutispora saccharofermentans</name>
    <dbReference type="NCBI Taxonomy" id="3024236"/>
    <lineage>
        <taxon>Bacteria</taxon>
        <taxon>Bacillati</taxon>
        <taxon>Bacillota</taxon>
        <taxon>Clostridia</taxon>
        <taxon>Lutisporales</taxon>
        <taxon>Lutisporaceae</taxon>
        <taxon>Lutispora</taxon>
    </lineage>
</organism>
<gene>
    <name evidence="3" type="ORF">LJD61_04700</name>
</gene>
<feature type="domain" description="Peptidase M24" evidence="1">
    <location>
        <begin position="138"/>
        <end position="339"/>
    </location>
</feature>
<dbReference type="InterPro" id="IPR036005">
    <property type="entry name" value="Creatinase/aminopeptidase-like"/>
</dbReference>
<proteinExistence type="predicted"/>
<dbReference type="InterPro" id="IPR000587">
    <property type="entry name" value="Creatinase_N"/>
</dbReference>
<dbReference type="SUPFAM" id="SSF55920">
    <property type="entry name" value="Creatinase/aminopeptidase"/>
    <property type="match status" value="1"/>
</dbReference>
<dbReference type="EMBL" id="JAJEKE010000002">
    <property type="protein sequence ID" value="MCQ1528844.1"/>
    <property type="molecule type" value="Genomic_DNA"/>
</dbReference>
<feature type="domain" description="Creatinase N-terminal" evidence="2">
    <location>
        <begin position="8"/>
        <end position="131"/>
    </location>
</feature>
<comment type="caution">
    <text evidence="3">The sequence shown here is derived from an EMBL/GenBank/DDBJ whole genome shotgun (WGS) entry which is preliminary data.</text>
</comment>
<dbReference type="InterPro" id="IPR050659">
    <property type="entry name" value="Peptidase_M24B"/>
</dbReference>
<dbReference type="Gene3D" id="3.90.230.10">
    <property type="entry name" value="Creatinase/methionine aminopeptidase superfamily"/>
    <property type="match status" value="1"/>
</dbReference>
<dbReference type="InterPro" id="IPR001714">
    <property type="entry name" value="Pept_M24_MAP"/>
</dbReference>
<dbReference type="PANTHER" id="PTHR46112:SF3">
    <property type="entry name" value="AMINOPEPTIDASE YPDF"/>
    <property type="match status" value="1"/>
</dbReference>
<dbReference type="Proteomes" id="UP001651880">
    <property type="component" value="Unassembled WGS sequence"/>
</dbReference>
<dbReference type="PANTHER" id="PTHR46112">
    <property type="entry name" value="AMINOPEPTIDASE"/>
    <property type="match status" value="1"/>
</dbReference>
<sequence length="356" mass="40415">MDINMMKRIEKLRKLLRYEKIDAYLSVNPINRRYISGFTGSTGYAVISEKSSDFATDFRYFEQVAKECPGYELIEIGKDYTIYDYLKEKSYKTVAVEEDFMTVEAFKSFEKNVPETEFVYGAKMLNKIRMIKSEDELELFKEACKITDEIMMHVIETIKAGMTEKEINALILSKIIEFGGETYFFMPIVASGERSSMPHGKPTDKRLENGDFVIIDMGIIYKGYFSDMTRTVVIGKAADKQRQIYDTVLRAQLEAVKLISAGMTGTQADRIARDVIEKAGYGQYFGHALGHGFNDGLVLSSDSRGNAVLEENMVFTIEPGIYIENYGGVRIEDTVILTKDGCIPLYNTSKELIEIL</sequence>
<dbReference type="RefSeq" id="WP_255226359.1">
    <property type="nucleotide sequence ID" value="NZ_JAJEKE010000002.1"/>
</dbReference>
<dbReference type="PRINTS" id="PR00599">
    <property type="entry name" value="MAPEPTIDASE"/>
</dbReference>
<dbReference type="Pfam" id="PF00557">
    <property type="entry name" value="Peptidase_M24"/>
    <property type="match status" value="1"/>
</dbReference>
<evidence type="ECO:0000313" key="4">
    <source>
        <dbReference type="Proteomes" id="UP001651880"/>
    </source>
</evidence>
<dbReference type="InterPro" id="IPR029149">
    <property type="entry name" value="Creatin/AminoP/Spt16_N"/>
</dbReference>
<protein>
    <submittedName>
        <fullName evidence="3">Xaa-Pro peptidase family protein</fullName>
    </submittedName>
</protein>
<dbReference type="CDD" id="cd01092">
    <property type="entry name" value="APP-like"/>
    <property type="match status" value="1"/>
</dbReference>
<reference evidence="3 4" key="1">
    <citation type="submission" date="2021-10" db="EMBL/GenBank/DDBJ databases">
        <title>Lutispora strain m25 sp. nov., a thermophilic, non-spore-forming bacterium isolated from a lab-scale methanogenic bioreactor digesting anaerobic sludge.</title>
        <authorList>
            <person name="El Houari A."/>
            <person name="Mcdonald J."/>
        </authorList>
    </citation>
    <scope>NUCLEOTIDE SEQUENCE [LARGE SCALE GENOMIC DNA]</scope>
    <source>
        <strain evidence="4">m25</strain>
    </source>
</reference>
<keyword evidence="4" id="KW-1185">Reference proteome</keyword>
<evidence type="ECO:0000259" key="2">
    <source>
        <dbReference type="Pfam" id="PF01321"/>
    </source>
</evidence>
<evidence type="ECO:0000313" key="3">
    <source>
        <dbReference type="EMBL" id="MCQ1528844.1"/>
    </source>
</evidence>
<dbReference type="Pfam" id="PF01321">
    <property type="entry name" value="Creatinase_N"/>
    <property type="match status" value="1"/>
</dbReference>